<dbReference type="SUPFAM" id="SSF52540">
    <property type="entry name" value="P-loop containing nucleoside triphosphate hydrolases"/>
    <property type="match status" value="1"/>
</dbReference>
<dbReference type="KEGG" id="bapi:BBC0122_005590"/>
<dbReference type="UniPathway" id="UPA00087">
    <property type="reaction ID" value="UER00175"/>
</dbReference>
<dbReference type="PANTHER" id="PTHR23117">
    <property type="entry name" value="GUANYLATE KINASE-RELATED"/>
    <property type="match status" value="1"/>
</dbReference>
<dbReference type="EC" id="2.7.4.23" evidence="3"/>
<evidence type="ECO:0000313" key="9">
    <source>
        <dbReference type="Proteomes" id="UP000189632"/>
    </source>
</evidence>
<comment type="pathway">
    <text evidence="2">Metabolic intermediate biosynthesis; 5-phospho-alpha-D-ribose 1-diphosphate biosynthesis; 5-phospho-alpha-D-ribose 1-diphosphate from D-ribose 5-phosphate (route II): step 3/3.</text>
</comment>
<dbReference type="Pfam" id="PF00625">
    <property type="entry name" value="Guanylate_kin"/>
    <property type="match status" value="1"/>
</dbReference>
<proteinExistence type="predicted"/>
<dbReference type="GO" id="GO:0006015">
    <property type="term" value="P:5-phosphoribose 1-diphosphate biosynthetic process"/>
    <property type="evidence" value="ECO:0007669"/>
    <property type="project" value="UniProtKB-UniPathway"/>
</dbReference>
<protein>
    <recommendedName>
        <fullName evidence="3">ribose 1,5-bisphosphate phosphokinase</fullName>
        <ecNumber evidence="3">2.7.4.23</ecNumber>
    </recommendedName>
</protein>
<evidence type="ECO:0000313" key="8">
    <source>
        <dbReference type="EMBL" id="AQT46689.1"/>
    </source>
</evidence>
<evidence type="ECO:0000256" key="5">
    <source>
        <dbReference type="ARBA" id="ARBA00022741"/>
    </source>
</evidence>
<evidence type="ECO:0000256" key="4">
    <source>
        <dbReference type="ARBA" id="ARBA00022679"/>
    </source>
</evidence>
<dbReference type="PANTHER" id="PTHR23117:SF8">
    <property type="entry name" value="RIBOSE 1,5-BISPHOSPHATE PHOSPHOKINASE PHNN"/>
    <property type="match status" value="1"/>
</dbReference>
<dbReference type="NCBIfam" id="TIGR02322">
    <property type="entry name" value="phosphon_PhnN"/>
    <property type="match status" value="1"/>
</dbReference>
<dbReference type="InterPro" id="IPR008144">
    <property type="entry name" value="Guanylate_kin-like_dom"/>
</dbReference>
<evidence type="ECO:0000259" key="7">
    <source>
        <dbReference type="PROSITE" id="PS50052"/>
    </source>
</evidence>
<dbReference type="AlphaFoldDB" id="A0A1U9MG54"/>
<dbReference type="SMART" id="SM00072">
    <property type="entry name" value="GuKc"/>
    <property type="match status" value="1"/>
</dbReference>
<dbReference type="GO" id="GO:0005829">
    <property type="term" value="C:cytosol"/>
    <property type="evidence" value="ECO:0007669"/>
    <property type="project" value="TreeGrafter"/>
</dbReference>
<dbReference type="Gene3D" id="3.40.50.300">
    <property type="entry name" value="P-loop containing nucleotide triphosphate hydrolases"/>
    <property type="match status" value="1"/>
</dbReference>
<dbReference type="InterPro" id="IPR008145">
    <property type="entry name" value="GK/Ca_channel_bsu"/>
</dbReference>
<dbReference type="PROSITE" id="PS50052">
    <property type="entry name" value="GUANYLATE_KINASE_2"/>
    <property type="match status" value="1"/>
</dbReference>
<organism evidence="8 9">
    <name type="scientific">Bartonella choladocola</name>
    <dbReference type="NCBI Taxonomy" id="2750995"/>
    <lineage>
        <taxon>Bacteria</taxon>
        <taxon>Pseudomonadati</taxon>
        <taxon>Pseudomonadota</taxon>
        <taxon>Alphaproteobacteria</taxon>
        <taxon>Hyphomicrobiales</taxon>
        <taxon>Bartonellaceae</taxon>
        <taxon>Bartonella</taxon>
    </lineage>
</organism>
<keyword evidence="4 8" id="KW-0808">Transferase</keyword>
<feature type="domain" description="Guanylate kinase-like" evidence="7">
    <location>
        <begin position="21"/>
        <end position="212"/>
    </location>
</feature>
<sequence>MEREILSLSGASNLTSSKNTGWFVAVVGPSGAGKDTIINAVRKIVKDQPDFLFIRRTITRKAGISGEALQAGTKINIGNEDNIAVSEDEFLKLSKNHAFSMEWFAHGIHYGLPKNIADNIKRGKIVIANISREYLEAAKQMFGRIFVVEVNADISILRKRLIMRNREQAEDIKERLGRANVAIHLPVGAGYCYIDNSDNLQHAVEKLLSVLEILAAGKIPDISDKAWLSKNR</sequence>
<evidence type="ECO:0000256" key="3">
    <source>
        <dbReference type="ARBA" id="ARBA00012892"/>
    </source>
</evidence>
<dbReference type="GO" id="GO:0033863">
    <property type="term" value="F:ribose 1,5-bisphosphate phosphokinase activity"/>
    <property type="evidence" value="ECO:0007669"/>
    <property type="project" value="UniProtKB-EC"/>
</dbReference>
<evidence type="ECO:0000256" key="2">
    <source>
        <dbReference type="ARBA" id="ARBA00005069"/>
    </source>
</evidence>
<keyword evidence="9" id="KW-1185">Reference proteome</keyword>
<reference evidence="8 9" key="1">
    <citation type="submission" date="2016-11" db="EMBL/GenBank/DDBJ databases">
        <title>Comparative genomics of Bartonella apis.</title>
        <authorList>
            <person name="Engel P."/>
        </authorList>
    </citation>
    <scope>NUCLEOTIDE SEQUENCE [LARGE SCALE GENOMIC DNA]</scope>
    <source>
        <strain evidence="8 9">BBC0122</strain>
    </source>
</reference>
<evidence type="ECO:0000256" key="1">
    <source>
        <dbReference type="ARBA" id="ARBA00000373"/>
    </source>
</evidence>
<keyword evidence="6" id="KW-0067">ATP-binding</keyword>
<evidence type="ECO:0000256" key="6">
    <source>
        <dbReference type="ARBA" id="ARBA00022840"/>
    </source>
</evidence>
<dbReference type="GO" id="GO:0005524">
    <property type="term" value="F:ATP binding"/>
    <property type="evidence" value="ECO:0007669"/>
    <property type="project" value="UniProtKB-KW"/>
</dbReference>
<name>A0A1U9MG54_9HYPH</name>
<dbReference type="InterPro" id="IPR012699">
    <property type="entry name" value="PhnN"/>
</dbReference>
<accession>A0A1U9MG54</accession>
<gene>
    <name evidence="8" type="ORF">BBC0122_005590</name>
</gene>
<dbReference type="EMBL" id="CP015625">
    <property type="protein sequence ID" value="AQT46689.1"/>
    <property type="molecule type" value="Genomic_DNA"/>
</dbReference>
<dbReference type="InterPro" id="IPR027417">
    <property type="entry name" value="P-loop_NTPase"/>
</dbReference>
<comment type="catalytic activity">
    <reaction evidence="1">
        <text>alpha-D-ribose 1,5-bisphosphate + ATP = 5-phospho-alpha-D-ribose 1-diphosphate + ADP</text>
        <dbReference type="Rhea" id="RHEA:20109"/>
        <dbReference type="ChEBI" id="CHEBI:30616"/>
        <dbReference type="ChEBI" id="CHEBI:58017"/>
        <dbReference type="ChEBI" id="CHEBI:68688"/>
        <dbReference type="ChEBI" id="CHEBI:456216"/>
        <dbReference type="EC" id="2.7.4.23"/>
    </reaction>
</comment>
<keyword evidence="5" id="KW-0547">Nucleotide-binding</keyword>
<dbReference type="Proteomes" id="UP000189632">
    <property type="component" value="Chromosome"/>
</dbReference>